<feature type="domain" description="Radical SAM core" evidence="5">
    <location>
        <begin position="6"/>
        <end position="238"/>
    </location>
</feature>
<dbReference type="Gene3D" id="1.10.150.320">
    <property type="entry name" value="Photosystem II 12 kDa extrinsic protein"/>
    <property type="match status" value="1"/>
</dbReference>
<evidence type="ECO:0000256" key="3">
    <source>
        <dbReference type="ARBA" id="ARBA00023004"/>
    </source>
</evidence>
<comment type="caution">
    <text evidence="6">The sequence shown here is derived from an EMBL/GenBank/DDBJ whole genome shotgun (WGS) entry which is preliminary data.</text>
</comment>
<dbReference type="GO" id="GO:0003824">
    <property type="term" value="F:catalytic activity"/>
    <property type="evidence" value="ECO:0007669"/>
    <property type="project" value="InterPro"/>
</dbReference>
<evidence type="ECO:0000313" key="6">
    <source>
        <dbReference type="EMBL" id="HHF58154.1"/>
    </source>
</evidence>
<dbReference type="CDD" id="cd01335">
    <property type="entry name" value="Radical_SAM"/>
    <property type="match status" value="1"/>
</dbReference>
<dbReference type="GO" id="GO:0051536">
    <property type="term" value="F:iron-sulfur cluster binding"/>
    <property type="evidence" value="ECO:0007669"/>
    <property type="project" value="UniProtKB-KW"/>
</dbReference>
<dbReference type="PANTHER" id="PTHR21180:SF9">
    <property type="entry name" value="TYPE II SECRETION SYSTEM PROTEIN K"/>
    <property type="match status" value="1"/>
</dbReference>
<feature type="non-terminal residue" evidence="6">
    <location>
        <position position="1"/>
    </location>
</feature>
<dbReference type="InterPro" id="IPR013785">
    <property type="entry name" value="Aldolase_TIM"/>
</dbReference>
<evidence type="ECO:0000259" key="5">
    <source>
        <dbReference type="PROSITE" id="PS51918"/>
    </source>
</evidence>
<reference evidence="6" key="1">
    <citation type="journal article" date="2020" name="mSystems">
        <title>Genome- and Community-Level Interaction Insights into Carbon Utilization and Element Cycling Functions of Hydrothermarchaeota in Hydrothermal Sediment.</title>
        <authorList>
            <person name="Zhou Z."/>
            <person name="Liu Y."/>
            <person name="Xu W."/>
            <person name="Pan J."/>
            <person name="Luo Z.H."/>
            <person name="Li M."/>
        </authorList>
    </citation>
    <scope>NUCLEOTIDE SEQUENCE [LARGE SCALE GENOMIC DNA]</scope>
    <source>
        <strain evidence="6">HyVt-94</strain>
    </source>
</reference>
<dbReference type="Proteomes" id="UP000886014">
    <property type="component" value="Unassembled WGS sequence"/>
</dbReference>
<keyword evidence="4" id="KW-0411">Iron-sulfur</keyword>
<accession>A0A7C5M360</accession>
<dbReference type="Pfam" id="PF04055">
    <property type="entry name" value="Radical_SAM"/>
    <property type="match status" value="1"/>
</dbReference>
<dbReference type="InterPro" id="IPR010994">
    <property type="entry name" value="RuvA_2-like"/>
</dbReference>
<dbReference type="SMART" id="SM00729">
    <property type="entry name" value="Elp3"/>
    <property type="match status" value="1"/>
</dbReference>
<evidence type="ECO:0000256" key="4">
    <source>
        <dbReference type="ARBA" id="ARBA00023014"/>
    </source>
</evidence>
<evidence type="ECO:0000256" key="1">
    <source>
        <dbReference type="ARBA" id="ARBA00022691"/>
    </source>
</evidence>
<dbReference type="InterPro" id="IPR023874">
    <property type="entry name" value="DNA_rSAM_put"/>
</dbReference>
<name>A0A7C5M360_UNCW3</name>
<keyword evidence="1" id="KW-0949">S-adenosyl-L-methionine</keyword>
<dbReference type="InterPro" id="IPR058240">
    <property type="entry name" value="rSAM_sf"/>
</dbReference>
<dbReference type="InterPro" id="IPR006638">
    <property type="entry name" value="Elp3/MiaA/NifB-like_rSAM"/>
</dbReference>
<proteinExistence type="predicted"/>
<dbReference type="Pfam" id="PF12836">
    <property type="entry name" value="HHH_3"/>
    <property type="match status" value="1"/>
</dbReference>
<dbReference type="SFLD" id="SFLDG01102">
    <property type="entry name" value="Uncharacterised_Radical_SAM_Su"/>
    <property type="match status" value="1"/>
</dbReference>
<protein>
    <submittedName>
        <fullName evidence="6">DNA modification/repair radical SAM protein</fullName>
    </submittedName>
</protein>
<dbReference type="GO" id="GO:0046872">
    <property type="term" value="F:metal ion binding"/>
    <property type="evidence" value="ECO:0007669"/>
    <property type="project" value="UniProtKB-KW"/>
</dbReference>
<dbReference type="AlphaFoldDB" id="A0A7C5M360"/>
<keyword evidence="3" id="KW-0408">Iron</keyword>
<dbReference type="PANTHER" id="PTHR21180">
    <property type="entry name" value="ENDONUCLEASE/EXONUCLEASE/PHOSPHATASE FAMILY DOMAIN-CONTAINING PROTEIN 1"/>
    <property type="match status" value="1"/>
</dbReference>
<dbReference type="PROSITE" id="PS51918">
    <property type="entry name" value="RADICAL_SAM"/>
    <property type="match status" value="1"/>
</dbReference>
<dbReference type="InterPro" id="IPR007197">
    <property type="entry name" value="rSAM"/>
</dbReference>
<dbReference type="SFLD" id="SFLDS00029">
    <property type="entry name" value="Radical_SAM"/>
    <property type="match status" value="1"/>
</dbReference>
<dbReference type="Gene3D" id="3.20.20.70">
    <property type="entry name" value="Aldolase class I"/>
    <property type="match status" value="1"/>
</dbReference>
<dbReference type="SUPFAM" id="SSF102114">
    <property type="entry name" value="Radical SAM enzymes"/>
    <property type="match status" value="1"/>
</dbReference>
<sequence>TMLPDGRKVKLFKVLMSNACENDCAYCPFNAYRRIKRTSFTKEELATYFMELVRKGIVSGLFLSSGIRGNPEKTMQEMIETVEIIRKKYQFRGYIHLKILPGVSRQTIEEAFRLASRISINLEVPDERFFKGISQKKKFSKYLLSPLLYIDKLKKEAPRFFLKDGFTTQFVVGVSGEKDIDILKRVWDLYTRTSISRVYYSAFHPIPGTPLEGKEPTPPLREHRLYQVDYLFRKYGFELEELVFSEGGNLILEKDPKTVWATKNRWFFPVEINRADYEELIRVPGIGLKSAKKIIKLRQIKKINSEEEFLKIGKGLQKSLPYITINGQIPYSQRRKIVISTLF</sequence>
<organism evidence="6">
    <name type="scientific">candidate division WOR-3 bacterium</name>
    <dbReference type="NCBI Taxonomy" id="2052148"/>
    <lineage>
        <taxon>Bacteria</taxon>
        <taxon>Bacteria division WOR-3</taxon>
    </lineage>
</organism>
<dbReference type="EMBL" id="DRTV01000134">
    <property type="protein sequence ID" value="HHF58154.1"/>
    <property type="molecule type" value="Genomic_DNA"/>
</dbReference>
<dbReference type="InterPro" id="IPR051675">
    <property type="entry name" value="Endo/Exo/Phosphatase_dom_1"/>
</dbReference>
<keyword evidence="2" id="KW-0479">Metal-binding</keyword>
<gene>
    <name evidence="6" type="ORF">ENL41_01865</name>
</gene>
<evidence type="ECO:0000256" key="2">
    <source>
        <dbReference type="ARBA" id="ARBA00022723"/>
    </source>
</evidence>
<dbReference type="SUPFAM" id="SSF47781">
    <property type="entry name" value="RuvA domain 2-like"/>
    <property type="match status" value="1"/>
</dbReference>